<feature type="transmembrane region" description="Helical" evidence="5">
    <location>
        <begin position="31"/>
        <end position="52"/>
    </location>
</feature>
<feature type="domain" description="O-antigen ligase-related" evidence="6">
    <location>
        <begin position="193"/>
        <end position="355"/>
    </location>
</feature>
<feature type="transmembrane region" description="Helical" evidence="5">
    <location>
        <begin position="187"/>
        <end position="203"/>
    </location>
</feature>
<dbReference type="RefSeq" id="WP_103524440.1">
    <property type="nucleotide sequence ID" value="NZ_JAIZDC010000005.1"/>
</dbReference>
<evidence type="ECO:0000256" key="1">
    <source>
        <dbReference type="ARBA" id="ARBA00004141"/>
    </source>
</evidence>
<dbReference type="Pfam" id="PF11846">
    <property type="entry name" value="Wzy_C_2"/>
    <property type="match status" value="1"/>
</dbReference>
<keyword evidence="2 5" id="KW-0812">Transmembrane</keyword>
<dbReference type="EMBL" id="RFAR01000033">
    <property type="protein sequence ID" value="RMC98619.1"/>
    <property type="molecule type" value="Genomic_DNA"/>
</dbReference>
<feature type="transmembrane region" description="Helical" evidence="5">
    <location>
        <begin position="236"/>
        <end position="254"/>
    </location>
</feature>
<dbReference type="PANTHER" id="PTHR37422:SF13">
    <property type="entry name" value="LIPOPOLYSACCHARIDE BIOSYNTHESIS PROTEIN PA4999-RELATED"/>
    <property type="match status" value="1"/>
</dbReference>
<comment type="caution">
    <text evidence="9">The sequence shown here is derived from an EMBL/GenBank/DDBJ whole genome shotgun (WGS) entry which is preliminary data.</text>
</comment>
<reference evidence="9 10" key="1">
    <citation type="submission" date="2018-10" db="EMBL/GenBank/DDBJ databases">
        <title>Draft genome sequence of Aquitalea MWU14-2217 isolated from a wild cranberry bog in Provincetown, Massachusetts.</title>
        <authorList>
            <person name="Ebadzadsahrai G."/>
            <person name="Soby S."/>
        </authorList>
    </citation>
    <scope>NUCLEOTIDE SEQUENCE [LARGE SCALE GENOMIC DNA]</scope>
    <source>
        <strain evidence="9 10">MWU14-2217</strain>
    </source>
</reference>
<organism evidence="9 10">
    <name type="scientific">Aquitalea palustris</name>
    <dbReference type="NCBI Taxonomy" id="2480983"/>
    <lineage>
        <taxon>Bacteria</taxon>
        <taxon>Pseudomonadati</taxon>
        <taxon>Pseudomonadota</taxon>
        <taxon>Betaproteobacteria</taxon>
        <taxon>Neisseriales</taxon>
        <taxon>Chromobacteriaceae</taxon>
        <taxon>Aquitalea</taxon>
    </lineage>
</organism>
<gene>
    <name evidence="9" type="ORF">EAY64_09025</name>
</gene>
<dbReference type="InterPro" id="IPR031726">
    <property type="entry name" value="PglL_A"/>
</dbReference>
<feature type="transmembrane region" description="Helical" evidence="5">
    <location>
        <begin position="347"/>
        <end position="366"/>
    </location>
</feature>
<evidence type="ECO:0000256" key="3">
    <source>
        <dbReference type="ARBA" id="ARBA00022989"/>
    </source>
</evidence>
<dbReference type="InterPro" id="IPR021797">
    <property type="entry name" value="Wzy_C_2"/>
</dbReference>
<protein>
    <recommendedName>
        <fullName evidence="11">Virulence factor membrane-bound polymerase C-terminal domain-containing protein</fullName>
    </recommendedName>
</protein>
<dbReference type="GO" id="GO:0016020">
    <property type="term" value="C:membrane"/>
    <property type="evidence" value="ECO:0007669"/>
    <property type="project" value="UniProtKB-SubCell"/>
</dbReference>
<evidence type="ECO:0000256" key="2">
    <source>
        <dbReference type="ARBA" id="ARBA00022692"/>
    </source>
</evidence>
<sequence length="606" mass="68544">MSLRSDRVVALLLGLAILLPFFNFLRFAPLADWYFCALGLLVLGFGFFVSVVKGYEYRFSRIGAVILIFITALVVAKSVDLIIPAALLFVLFFFFLGLGDLAVESRRQVFVETLAMLIFTSALIQVLFGFLQIIDFAKYFHGFVTYDVNNRTGNIFGNIGQRNHYANFLGWGIVSACYLYAGGKLRFWFFLAAIFVMNLLIAWCGSRLPFGYCLIICLLGWYWLRKSRGDVRLARMVAGFAVAVILFSIVQIFSHQIDLVFNYFGLPIHVQSGSERILAADLGARRRIEWAKAWSIFTAHPFFGVGLGNYAHYSVQMEAFDGYPKYPESWLFTNCHNLVFQLLAETGLFGAAALIVGLTLCLYPYFSKGKQTIENLFFVCIAGIILGHSMLEYPLWYWPFLSMLYTVCAFSPVASYRLEINDKLSAAISIIVAICCFVNFYFGRAVFWDLVNFNMPVPSIGENIRRVVRLREIEKNPLWRPEAQLVLSNYLLPTTSQIDYKINFFEKMSYSLPYPQLLFKLAILYSLDNQPQKAKNMMVLAISNFPDLLPAFLTDINSRKEPSLVMIRDMASKAVAVYGSGQAVTADSRVAAVMTVASPVTRKPLF</sequence>
<feature type="domain" description="Virulence factor membrane-bound polymerase C-terminal" evidence="7">
    <location>
        <begin position="380"/>
        <end position="547"/>
    </location>
</feature>
<dbReference type="Proteomes" id="UP000274139">
    <property type="component" value="Unassembled WGS sequence"/>
</dbReference>
<keyword evidence="10" id="KW-1185">Reference proteome</keyword>
<feature type="transmembrane region" description="Helical" evidence="5">
    <location>
        <begin position="164"/>
        <end position="180"/>
    </location>
</feature>
<feature type="transmembrane region" description="Helical" evidence="5">
    <location>
        <begin position="426"/>
        <end position="448"/>
    </location>
</feature>
<dbReference type="Pfam" id="PF04932">
    <property type="entry name" value="Wzy_C"/>
    <property type="match status" value="1"/>
</dbReference>
<evidence type="ECO:0000259" key="7">
    <source>
        <dbReference type="Pfam" id="PF11846"/>
    </source>
</evidence>
<evidence type="ECO:0000256" key="4">
    <source>
        <dbReference type="ARBA" id="ARBA00023136"/>
    </source>
</evidence>
<dbReference type="InterPro" id="IPR007016">
    <property type="entry name" value="O-antigen_ligase-rel_domated"/>
</dbReference>
<evidence type="ECO:0000313" key="10">
    <source>
        <dbReference type="Proteomes" id="UP000274139"/>
    </source>
</evidence>
<feature type="transmembrane region" description="Helical" evidence="5">
    <location>
        <begin position="209"/>
        <end position="224"/>
    </location>
</feature>
<feature type="transmembrane region" description="Helical" evidence="5">
    <location>
        <begin position="7"/>
        <end position="25"/>
    </location>
</feature>
<evidence type="ECO:0000259" key="6">
    <source>
        <dbReference type="Pfam" id="PF04932"/>
    </source>
</evidence>
<feature type="transmembrane region" description="Helical" evidence="5">
    <location>
        <begin position="114"/>
        <end position="134"/>
    </location>
</feature>
<evidence type="ECO:0000256" key="5">
    <source>
        <dbReference type="SAM" id="Phobius"/>
    </source>
</evidence>
<name>A0A454JIZ9_9NEIS</name>
<dbReference type="PANTHER" id="PTHR37422">
    <property type="entry name" value="TEICHURONIC ACID BIOSYNTHESIS PROTEIN TUAE"/>
    <property type="match status" value="1"/>
</dbReference>
<accession>A0A454JIZ9</accession>
<feature type="transmembrane region" description="Helical" evidence="5">
    <location>
        <begin position="82"/>
        <end position="102"/>
    </location>
</feature>
<evidence type="ECO:0008006" key="11">
    <source>
        <dbReference type="Google" id="ProtNLM"/>
    </source>
</evidence>
<dbReference type="InterPro" id="IPR051533">
    <property type="entry name" value="WaaL-like"/>
</dbReference>
<proteinExistence type="predicted"/>
<dbReference type="AlphaFoldDB" id="A0A454JIZ9"/>
<dbReference type="OrthoDB" id="4448at2"/>
<keyword evidence="4 5" id="KW-0472">Membrane</keyword>
<feature type="transmembrane region" description="Helical" evidence="5">
    <location>
        <begin position="59"/>
        <end position="76"/>
    </location>
</feature>
<feature type="transmembrane region" description="Helical" evidence="5">
    <location>
        <begin position="396"/>
        <end position="414"/>
    </location>
</feature>
<dbReference type="Pfam" id="PF15864">
    <property type="entry name" value="PglL_A"/>
    <property type="match status" value="1"/>
</dbReference>
<keyword evidence="3 5" id="KW-1133">Transmembrane helix</keyword>
<comment type="subcellular location">
    <subcellularLocation>
        <location evidence="1">Membrane</location>
        <topology evidence="1">Multi-pass membrane protein</topology>
    </subcellularLocation>
</comment>
<feature type="transmembrane region" description="Helical" evidence="5">
    <location>
        <begin position="373"/>
        <end position="390"/>
    </location>
</feature>
<evidence type="ECO:0000313" key="9">
    <source>
        <dbReference type="EMBL" id="RMC98619.1"/>
    </source>
</evidence>
<feature type="domain" description="Protein glycosylation ligase" evidence="8">
    <location>
        <begin position="155"/>
        <end position="179"/>
    </location>
</feature>
<evidence type="ECO:0000259" key="8">
    <source>
        <dbReference type="Pfam" id="PF15864"/>
    </source>
</evidence>